<organism evidence="2 3">
    <name type="scientific">Desulfacinum hydrothermale DSM 13146</name>
    <dbReference type="NCBI Taxonomy" id="1121390"/>
    <lineage>
        <taxon>Bacteria</taxon>
        <taxon>Pseudomonadati</taxon>
        <taxon>Thermodesulfobacteriota</taxon>
        <taxon>Syntrophobacteria</taxon>
        <taxon>Syntrophobacterales</taxon>
        <taxon>Syntrophobacteraceae</taxon>
        <taxon>Desulfacinum</taxon>
    </lineage>
</organism>
<dbReference type="RefSeq" id="WP_084059184.1">
    <property type="nucleotide sequence ID" value="NZ_FWXF01000053.1"/>
</dbReference>
<dbReference type="InterPro" id="IPR025669">
    <property type="entry name" value="AAA_dom"/>
</dbReference>
<accession>A0A1W1XZK5</accession>
<dbReference type="Proteomes" id="UP000192783">
    <property type="component" value="Unassembled WGS sequence"/>
</dbReference>
<protein>
    <submittedName>
        <fullName evidence="2">Cellulose biosynthesis protein BcsQ</fullName>
    </submittedName>
</protein>
<evidence type="ECO:0000259" key="1">
    <source>
        <dbReference type="Pfam" id="PF13614"/>
    </source>
</evidence>
<name>A0A1W1XZK5_9BACT</name>
<dbReference type="Pfam" id="PF13614">
    <property type="entry name" value="AAA_31"/>
    <property type="match status" value="1"/>
</dbReference>
<gene>
    <name evidence="2" type="ORF">SAMN02746041_03329</name>
</gene>
<dbReference type="CDD" id="cd02042">
    <property type="entry name" value="ParAB_family"/>
    <property type="match status" value="1"/>
</dbReference>
<dbReference type="EMBL" id="FWXF01000053">
    <property type="protein sequence ID" value="SMC28928.1"/>
    <property type="molecule type" value="Genomic_DNA"/>
</dbReference>
<dbReference type="InterPro" id="IPR050678">
    <property type="entry name" value="DNA_Partitioning_ATPase"/>
</dbReference>
<dbReference type="STRING" id="1121390.SAMN02746041_03329"/>
<feature type="non-terminal residue" evidence="2">
    <location>
        <position position="240"/>
    </location>
</feature>
<feature type="domain" description="AAA" evidence="1">
    <location>
        <begin position="2"/>
        <end position="184"/>
    </location>
</feature>
<evidence type="ECO:0000313" key="2">
    <source>
        <dbReference type="EMBL" id="SMC28928.1"/>
    </source>
</evidence>
<dbReference type="PANTHER" id="PTHR13696">
    <property type="entry name" value="P-LOOP CONTAINING NUCLEOSIDE TRIPHOSPHATE HYDROLASE"/>
    <property type="match status" value="1"/>
</dbReference>
<reference evidence="2 3" key="1">
    <citation type="submission" date="2017-04" db="EMBL/GenBank/DDBJ databases">
        <authorList>
            <person name="Afonso C.L."/>
            <person name="Miller P.J."/>
            <person name="Scott M.A."/>
            <person name="Spackman E."/>
            <person name="Goraichik I."/>
            <person name="Dimitrov K.M."/>
            <person name="Suarez D.L."/>
            <person name="Swayne D.E."/>
        </authorList>
    </citation>
    <scope>NUCLEOTIDE SEQUENCE [LARGE SCALE GENOMIC DNA]</scope>
    <source>
        <strain evidence="2 3">DSM 13146</strain>
    </source>
</reference>
<dbReference type="AlphaFoldDB" id="A0A1W1XZK5"/>
<proteinExistence type="predicted"/>
<dbReference type="PANTHER" id="PTHR13696:SF52">
    <property type="entry name" value="PARA FAMILY PROTEIN CT_582"/>
    <property type="match status" value="1"/>
</dbReference>
<dbReference type="Gene3D" id="3.40.50.300">
    <property type="entry name" value="P-loop containing nucleotide triphosphate hydrolases"/>
    <property type="match status" value="1"/>
</dbReference>
<dbReference type="SUPFAM" id="SSF52540">
    <property type="entry name" value="P-loop containing nucleoside triphosphate hydrolases"/>
    <property type="match status" value="1"/>
</dbReference>
<evidence type="ECO:0000313" key="3">
    <source>
        <dbReference type="Proteomes" id="UP000192783"/>
    </source>
</evidence>
<sequence>MIVSVGNNKGGVGKTSITCNLAAALGRLGAKVLVLDMDSQCNATSILLSGESHIATHTMYDLLDPDIREGIHGDTFVVSTRHPNVSCIPNIEESSALDIPLGRSSPDSFRILQQRLPHVLSSKPFDVVLIDNPPSIGLWLTISLAASDFAIVPIDAASGYSLDGLRKVLDLIDTIRENINPALRFLRLVVNRADQRTLIARHVIERIRTEFSGQYFETIIPMATLVQQAEYLHRTVFEQR</sequence>
<dbReference type="InterPro" id="IPR027417">
    <property type="entry name" value="P-loop_NTPase"/>
</dbReference>
<keyword evidence="3" id="KW-1185">Reference proteome</keyword>